<reference evidence="3 4" key="1">
    <citation type="journal article" date="2024" name="J Genomics">
        <title>Draft genome sequencing and assembly of Favolaschia claudopus CIRM-BRFM 2984 isolated from oak limbs.</title>
        <authorList>
            <person name="Navarro D."/>
            <person name="Drula E."/>
            <person name="Chaduli D."/>
            <person name="Cazenave R."/>
            <person name="Ahrendt S."/>
            <person name="Wang J."/>
            <person name="Lipzen A."/>
            <person name="Daum C."/>
            <person name="Barry K."/>
            <person name="Grigoriev I.V."/>
            <person name="Favel A."/>
            <person name="Rosso M.N."/>
            <person name="Martin F."/>
        </authorList>
    </citation>
    <scope>NUCLEOTIDE SEQUENCE [LARGE SCALE GENOMIC DNA]</scope>
    <source>
        <strain evidence="3 4">CIRM-BRFM 2984</strain>
    </source>
</reference>
<evidence type="ECO:0000313" key="4">
    <source>
        <dbReference type="Proteomes" id="UP001362999"/>
    </source>
</evidence>
<dbReference type="GO" id="GO:0008270">
    <property type="term" value="F:zinc ion binding"/>
    <property type="evidence" value="ECO:0007669"/>
    <property type="project" value="UniProtKB-KW"/>
</dbReference>
<dbReference type="EMBL" id="JAWWNJ010000185">
    <property type="protein sequence ID" value="KAK6974280.1"/>
    <property type="molecule type" value="Genomic_DNA"/>
</dbReference>
<dbReference type="SUPFAM" id="SSF57667">
    <property type="entry name" value="beta-beta-alpha zinc fingers"/>
    <property type="match status" value="1"/>
</dbReference>
<dbReference type="PROSITE" id="PS50157">
    <property type="entry name" value="ZINC_FINGER_C2H2_2"/>
    <property type="match status" value="1"/>
</dbReference>
<evidence type="ECO:0000256" key="1">
    <source>
        <dbReference type="PROSITE-ProRule" id="PRU00042"/>
    </source>
</evidence>
<keyword evidence="4" id="KW-1185">Reference proteome</keyword>
<keyword evidence="1" id="KW-0863">Zinc-finger</keyword>
<keyword evidence="1" id="KW-0862">Zinc</keyword>
<evidence type="ECO:0000259" key="2">
    <source>
        <dbReference type="PROSITE" id="PS50157"/>
    </source>
</evidence>
<name>A0AAV9Z8D9_9AGAR</name>
<organism evidence="3 4">
    <name type="scientific">Favolaschia claudopus</name>
    <dbReference type="NCBI Taxonomy" id="2862362"/>
    <lineage>
        <taxon>Eukaryota</taxon>
        <taxon>Fungi</taxon>
        <taxon>Dikarya</taxon>
        <taxon>Basidiomycota</taxon>
        <taxon>Agaricomycotina</taxon>
        <taxon>Agaricomycetes</taxon>
        <taxon>Agaricomycetidae</taxon>
        <taxon>Agaricales</taxon>
        <taxon>Marasmiineae</taxon>
        <taxon>Mycenaceae</taxon>
        <taxon>Favolaschia</taxon>
    </lineage>
</organism>
<feature type="domain" description="C2H2-type" evidence="2">
    <location>
        <begin position="88"/>
        <end position="113"/>
    </location>
</feature>
<dbReference type="Proteomes" id="UP001362999">
    <property type="component" value="Unassembled WGS sequence"/>
</dbReference>
<dbReference type="InterPro" id="IPR036236">
    <property type="entry name" value="Znf_C2H2_sf"/>
</dbReference>
<dbReference type="Gene3D" id="3.30.160.60">
    <property type="entry name" value="Classic Zinc Finger"/>
    <property type="match status" value="1"/>
</dbReference>
<protein>
    <recommendedName>
        <fullName evidence="2">C2H2-type domain-containing protein</fullName>
    </recommendedName>
</protein>
<dbReference type="AlphaFoldDB" id="A0AAV9Z8D9"/>
<comment type="caution">
    <text evidence="3">The sequence shown here is derived from an EMBL/GenBank/DDBJ whole genome shotgun (WGS) entry which is preliminary data.</text>
</comment>
<dbReference type="InterPro" id="IPR013087">
    <property type="entry name" value="Znf_C2H2_type"/>
</dbReference>
<evidence type="ECO:0000313" key="3">
    <source>
        <dbReference type="EMBL" id="KAK6974280.1"/>
    </source>
</evidence>
<proteinExistence type="predicted"/>
<keyword evidence="1" id="KW-0479">Metal-binding</keyword>
<gene>
    <name evidence="3" type="ORF">R3P38DRAFT_2584272</name>
</gene>
<accession>A0AAV9Z8D9</accession>
<sequence>MTPQFLTQSIDGPAPAGYRNAAMTIPVLVPNLIKKSGGSHVPVGKGGKGGGGEQKMAFVREVAGCGKGFVRGQFEEGCERIIHTHEKRESSRCGKIFSRRDNLAQHARVHLPG</sequence>